<evidence type="ECO:0000313" key="10">
    <source>
        <dbReference type="Proteomes" id="UP000015104"/>
    </source>
</evidence>
<feature type="transmembrane region" description="Helical" evidence="8">
    <location>
        <begin position="14"/>
        <end position="32"/>
    </location>
</feature>
<evidence type="ECO:0000256" key="6">
    <source>
        <dbReference type="ARBA" id="ARBA00040648"/>
    </source>
</evidence>
<feature type="transmembrane region" description="Helical" evidence="8">
    <location>
        <begin position="73"/>
        <end position="94"/>
    </location>
</feature>
<accession>T1JYT9</accession>
<feature type="transmembrane region" description="Helical" evidence="8">
    <location>
        <begin position="229"/>
        <end position="251"/>
    </location>
</feature>
<keyword evidence="4 8" id="KW-1133">Transmembrane helix</keyword>
<evidence type="ECO:0000256" key="5">
    <source>
        <dbReference type="ARBA" id="ARBA00023136"/>
    </source>
</evidence>
<reference evidence="10" key="1">
    <citation type="submission" date="2011-08" db="EMBL/GenBank/DDBJ databases">
        <authorList>
            <person name="Rombauts S."/>
        </authorList>
    </citation>
    <scope>NUCLEOTIDE SEQUENCE</scope>
    <source>
        <strain evidence="10">London</strain>
    </source>
</reference>
<dbReference type="SMART" id="SM00679">
    <property type="entry name" value="CTNS"/>
    <property type="match status" value="2"/>
</dbReference>
<dbReference type="GO" id="GO:0005829">
    <property type="term" value="C:cytosol"/>
    <property type="evidence" value="ECO:0007669"/>
    <property type="project" value="GOC"/>
</dbReference>
<dbReference type="Gene3D" id="1.20.1280.290">
    <property type="match status" value="2"/>
</dbReference>
<dbReference type="PANTHER" id="PTHR14856">
    <property type="entry name" value="PQ-LOOP REPEAT-CONTAINING PROTEIN 1-LIKE PROTEIN"/>
    <property type="match status" value="1"/>
</dbReference>
<evidence type="ECO:0000313" key="9">
    <source>
        <dbReference type="EnsemblMetazoa" id="tetur03g01540.1"/>
    </source>
</evidence>
<keyword evidence="3" id="KW-0677">Repeat</keyword>
<dbReference type="EnsemblMetazoa" id="tetur03g01540.1">
    <property type="protein sequence ID" value="tetur03g01540.1"/>
    <property type="gene ID" value="tetur03g01540"/>
</dbReference>
<keyword evidence="2 8" id="KW-0812">Transmembrane</keyword>
<evidence type="ECO:0000256" key="2">
    <source>
        <dbReference type="ARBA" id="ARBA00022692"/>
    </source>
</evidence>
<evidence type="ECO:0000256" key="3">
    <source>
        <dbReference type="ARBA" id="ARBA00022737"/>
    </source>
</evidence>
<keyword evidence="5 8" id="KW-0472">Membrane</keyword>
<feature type="transmembrane region" description="Helical" evidence="8">
    <location>
        <begin position="143"/>
        <end position="163"/>
    </location>
</feature>
<gene>
    <name evidence="9" type="primary">107372137</name>
</gene>
<proteinExistence type="predicted"/>
<evidence type="ECO:0000256" key="4">
    <source>
        <dbReference type="ARBA" id="ARBA00022989"/>
    </source>
</evidence>
<dbReference type="eggNOG" id="KOG2913">
    <property type="taxonomic scope" value="Eukaryota"/>
</dbReference>
<evidence type="ECO:0000256" key="7">
    <source>
        <dbReference type="ARBA" id="ARBA00043159"/>
    </source>
</evidence>
<dbReference type="Pfam" id="PF04193">
    <property type="entry name" value="PQ-loop"/>
    <property type="match status" value="2"/>
</dbReference>
<organism evidence="9 10">
    <name type="scientific">Tetranychus urticae</name>
    <name type="common">Two-spotted spider mite</name>
    <dbReference type="NCBI Taxonomy" id="32264"/>
    <lineage>
        <taxon>Eukaryota</taxon>
        <taxon>Metazoa</taxon>
        <taxon>Ecdysozoa</taxon>
        <taxon>Arthropoda</taxon>
        <taxon>Chelicerata</taxon>
        <taxon>Arachnida</taxon>
        <taxon>Acari</taxon>
        <taxon>Acariformes</taxon>
        <taxon>Trombidiformes</taxon>
        <taxon>Prostigmata</taxon>
        <taxon>Eleutherengona</taxon>
        <taxon>Raphignathae</taxon>
        <taxon>Tetranychoidea</taxon>
        <taxon>Tetranychidae</taxon>
        <taxon>Tetranychus</taxon>
    </lineage>
</organism>
<dbReference type="FunFam" id="1.20.1280.290:FF:000008">
    <property type="entry name" value="PQ-loop repeat-containing protein 1"/>
    <property type="match status" value="1"/>
</dbReference>
<dbReference type="GO" id="GO:0042147">
    <property type="term" value="P:retrograde transport, endosome to Golgi"/>
    <property type="evidence" value="ECO:0007669"/>
    <property type="project" value="TreeGrafter"/>
</dbReference>
<name>T1JYT9_TETUR</name>
<dbReference type="HOGENOM" id="CLU_049047_2_0_1"/>
<dbReference type="GO" id="GO:0005768">
    <property type="term" value="C:endosome"/>
    <property type="evidence" value="ECO:0007669"/>
    <property type="project" value="TreeGrafter"/>
</dbReference>
<feature type="transmembrane region" description="Helical" evidence="8">
    <location>
        <begin position="44"/>
        <end position="67"/>
    </location>
</feature>
<reference evidence="9" key="2">
    <citation type="submission" date="2015-06" db="UniProtKB">
        <authorList>
            <consortium name="EnsemblMetazoa"/>
        </authorList>
    </citation>
    <scope>IDENTIFICATION</scope>
</reference>
<dbReference type="FunFam" id="1.20.1280.290:FF:000005">
    <property type="entry name" value="PQ-loop repeat-containing protein 1"/>
    <property type="match status" value="1"/>
</dbReference>
<dbReference type="AlphaFoldDB" id="T1JYT9"/>
<evidence type="ECO:0000256" key="1">
    <source>
        <dbReference type="ARBA" id="ARBA00004141"/>
    </source>
</evidence>
<sequence>MANVKEIPTPLTKFAGFLASVGIIFGGIIPYIPQYFDIRRTENADGFSLFVCLVLLIANILRIFFWFGKQFETPLLLQSIIMVAVMFAMIEICVRMKTKNLLVPVKTRYFFDDNNSTVTKDDPQLMHRFWDFDLKYFWDWTDFTSYVEFIASFTVIVGLLMFMLIDNPYFVETIGYAAMLTEALLASPQLIRNHQKKSTEGLSKQMVLLWTLGDSYKTGYFIINQSPIQFLVCGLIQLTIDFIIALQILIYNLPSMRSKTSSHHVK</sequence>
<comment type="subcellular location">
    <subcellularLocation>
        <location evidence="1">Membrane</location>
        <topology evidence="1">Multi-pass membrane protein</topology>
    </subcellularLocation>
</comment>
<dbReference type="InterPro" id="IPR052241">
    <property type="entry name" value="SLC66/Scramblase_ANY1"/>
</dbReference>
<dbReference type="EMBL" id="CAEY01001109">
    <property type="status" value="NOT_ANNOTATED_CDS"/>
    <property type="molecule type" value="Genomic_DNA"/>
</dbReference>
<dbReference type="GO" id="GO:0005802">
    <property type="term" value="C:trans-Golgi network"/>
    <property type="evidence" value="ECO:0007669"/>
    <property type="project" value="TreeGrafter"/>
</dbReference>
<dbReference type="Proteomes" id="UP000015104">
    <property type="component" value="Unassembled WGS sequence"/>
</dbReference>
<keyword evidence="10" id="KW-1185">Reference proteome</keyword>
<protein>
    <recommendedName>
        <fullName evidence="6">Solute carrier family 66 member 2</fullName>
    </recommendedName>
    <alternativeName>
        <fullName evidence="7">PQ-loop repeat-containing protein 1</fullName>
    </alternativeName>
</protein>
<dbReference type="STRING" id="32264.T1JYT9"/>
<dbReference type="PANTHER" id="PTHR14856:SF9">
    <property type="entry name" value="PQ-LOOP REPEAT-CONTAINING PROTEIN 1"/>
    <property type="match status" value="1"/>
</dbReference>
<evidence type="ECO:0000256" key="8">
    <source>
        <dbReference type="SAM" id="Phobius"/>
    </source>
</evidence>
<dbReference type="OrthoDB" id="292213at2759"/>
<dbReference type="GO" id="GO:0016020">
    <property type="term" value="C:membrane"/>
    <property type="evidence" value="ECO:0007669"/>
    <property type="project" value="UniProtKB-SubCell"/>
</dbReference>
<dbReference type="InterPro" id="IPR006603">
    <property type="entry name" value="PQ-loop_rpt"/>
</dbReference>
<dbReference type="GO" id="GO:0045332">
    <property type="term" value="P:phospholipid translocation"/>
    <property type="evidence" value="ECO:0007669"/>
    <property type="project" value="TreeGrafter"/>
</dbReference>